<name>A0A2H1WEL9_SPOFR</name>
<dbReference type="AlphaFoldDB" id="A0A2H1WEL9"/>
<proteinExistence type="predicted"/>
<accession>A0A2H1WEL9</accession>
<gene>
    <name evidence="1" type="ORF">SFRICE_025061</name>
</gene>
<sequence length="117" mass="13534">MGRLDRSDTTAKQKSDVKQRLHCRCAMLRCCECVWLPPIIFIGTHRLAMVEPDTKLYFYLYGKMGENHPMFSPALGHARESVRLLLTKNHYCSYSCFLSWSPAKFLEISLLFDVEIG</sequence>
<evidence type="ECO:0000313" key="1">
    <source>
        <dbReference type="EMBL" id="SOQ51501.1"/>
    </source>
</evidence>
<dbReference type="EMBL" id="ODYU01008144">
    <property type="protein sequence ID" value="SOQ51501.1"/>
    <property type="molecule type" value="Genomic_DNA"/>
</dbReference>
<organism evidence="1">
    <name type="scientific">Spodoptera frugiperda</name>
    <name type="common">Fall armyworm</name>
    <dbReference type="NCBI Taxonomy" id="7108"/>
    <lineage>
        <taxon>Eukaryota</taxon>
        <taxon>Metazoa</taxon>
        <taxon>Ecdysozoa</taxon>
        <taxon>Arthropoda</taxon>
        <taxon>Hexapoda</taxon>
        <taxon>Insecta</taxon>
        <taxon>Pterygota</taxon>
        <taxon>Neoptera</taxon>
        <taxon>Endopterygota</taxon>
        <taxon>Lepidoptera</taxon>
        <taxon>Glossata</taxon>
        <taxon>Ditrysia</taxon>
        <taxon>Noctuoidea</taxon>
        <taxon>Noctuidae</taxon>
        <taxon>Amphipyrinae</taxon>
        <taxon>Spodoptera</taxon>
    </lineage>
</organism>
<reference evidence="1" key="1">
    <citation type="submission" date="2016-07" db="EMBL/GenBank/DDBJ databases">
        <authorList>
            <person name="Bretaudeau A."/>
        </authorList>
    </citation>
    <scope>NUCLEOTIDE SEQUENCE</scope>
    <source>
        <strain evidence="1">Rice</strain>
        <tissue evidence="1">Whole body</tissue>
    </source>
</reference>
<protein>
    <submittedName>
        <fullName evidence="1">SFRICE_025061</fullName>
    </submittedName>
</protein>